<dbReference type="AlphaFoldDB" id="A0A9X3CKM3"/>
<dbReference type="InterPro" id="IPR011991">
    <property type="entry name" value="ArsR-like_HTH"/>
</dbReference>
<dbReference type="Gene3D" id="3.40.50.2300">
    <property type="match status" value="1"/>
</dbReference>
<proteinExistence type="predicted"/>
<dbReference type="PANTHER" id="PTHR43428">
    <property type="entry name" value="ARSENATE REDUCTASE"/>
    <property type="match status" value="1"/>
</dbReference>
<dbReference type="Pfam" id="PF01022">
    <property type="entry name" value="HTH_5"/>
    <property type="match status" value="1"/>
</dbReference>
<dbReference type="InterPro" id="IPR036388">
    <property type="entry name" value="WH-like_DNA-bd_sf"/>
</dbReference>
<dbReference type="CDD" id="cd00090">
    <property type="entry name" value="HTH_ARSR"/>
    <property type="match status" value="1"/>
</dbReference>
<dbReference type="SMART" id="SM00226">
    <property type="entry name" value="LMWPc"/>
    <property type="match status" value="1"/>
</dbReference>
<keyword evidence="4" id="KW-1185">Reference proteome</keyword>
<dbReference type="CDD" id="cd16345">
    <property type="entry name" value="LMWP_ArsC"/>
    <property type="match status" value="1"/>
</dbReference>
<sequence>MKKTILFVCRGNSARSQLAEAIVNHHYHEQYQAFSAGSRPSNVDKRTIETLENAGYNTQDLRSKSLQEFDDQHFDYVITLCSSAQSECGIFKNSNESIFWDLPTPTSYSDPLFDASLTDLQQRIKWFMLVHGKISEQGFDPLVVHKCLSDQTRLMIALMIFSEIELSVGELCEALQESQPKISRALGVLRQCGMVTDRRKGQWVYYSISEKLPDWAQAILTASLSSMVAQLLAAHQLLNQSINRPHRHDVPH</sequence>
<evidence type="ECO:0000313" key="4">
    <source>
        <dbReference type="Proteomes" id="UP001155587"/>
    </source>
</evidence>
<protein>
    <submittedName>
        <fullName evidence="3">Metalloregulator ArsR/SmtB family transcription factor</fullName>
    </submittedName>
</protein>
<name>A0A9X3CKM3_9VIBR</name>
<dbReference type="InterPro" id="IPR023485">
    <property type="entry name" value="Ptyr_pPase"/>
</dbReference>
<dbReference type="InterPro" id="IPR001845">
    <property type="entry name" value="HTH_ArsR_DNA-bd_dom"/>
</dbReference>
<organism evidence="3 4">
    <name type="scientific">Vibrio qingdaonensis</name>
    <dbReference type="NCBI Taxonomy" id="2829491"/>
    <lineage>
        <taxon>Bacteria</taxon>
        <taxon>Pseudomonadati</taxon>
        <taxon>Pseudomonadota</taxon>
        <taxon>Gammaproteobacteria</taxon>
        <taxon>Vibrionales</taxon>
        <taxon>Vibrionaceae</taxon>
        <taxon>Vibrio</taxon>
    </lineage>
</organism>
<dbReference type="InterPro" id="IPR036390">
    <property type="entry name" value="WH_DNA-bd_sf"/>
</dbReference>
<accession>A0A9X3CKM3</accession>
<feature type="domain" description="HTH arsR-type" evidence="2">
    <location>
        <begin position="133"/>
        <end position="227"/>
    </location>
</feature>
<dbReference type="SMART" id="SM00418">
    <property type="entry name" value="HTH_ARSR"/>
    <property type="match status" value="1"/>
</dbReference>
<dbReference type="EMBL" id="JAKRRY010000003">
    <property type="protein sequence ID" value="MCW8345168.1"/>
    <property type="molecule type" value="Genomic_DNA"/>
</dbReference>
<dbReference type="Pfam" id="PF01451">
    <property type="entry name" value="LMWPc"/>
    <property type="match status" value="1"/>
</dbReference>
<dbReference type="Gene3D" id="1.10.10.10">
    <property type="entry name" value="Winged helix-like DNA-binding domain superfamily/Winged helix DNA-binding domain"/>
    <property type="match status" value="1"/>
</dbReference>
<dbReference type="InterPro" id="IPR036196">
    <property type="entry name" value="Ptyr_pPase_sf"/>
</dbReference>
<dbReference type="PROSITE" id="PS50987">
    <property type="entry name" value="HTH_ARSR_2"/>
    <property type="match status" value="1"/>
</dbReference>
<dbReference type="RefSeq" id="WP_265673625.1">
    <property type="nucleotide sequence ID" value="NZ_JAKRRY010000003.1"/>
</dbReference>
<dbReference type="SUPFAM" id="SSF46785">
    <property type="entry name" value="Winged helix' DNA-binding domain"/>
    <property type="match status" value="1"/>
</dbReference>
<dbReference type="PRINTS" id="PR00778">
    <property type="entry name" value="HTHARSR"/>
</dbReference>
<dbReference type="Proteomes" id="UP001155587">
    <property type="component" value="Unassembled WGS sequence"/>
</dbReference>
<evidence type="ECO:0000259" key="2">
    <source>
        <dbReference type="PROSITE" id="PS50987"/>
    </source>
</evidence>
<gene>
    <name evidence="3" type="ORF">MD535_03880</name>
</gene>
<reference evidence="3" key="1">
    <citation type="submission" date="2022-02" db="EMBL/GenBank/DDBJ databases">
        <title>Vibrio sp. nov, a new bacterium isolated from seawater.</title>
        <authorList>
            <person name="Yuan Y."/>
        </authorList>
    </citation>
    <scope>NUCLEOTIDE SEQUENCE</scope>
    <source>
        <strain evidence="3">ZSDZ65</strain>
    </source>
</reference>
<dbReference type="NCBIfam" id="NF033788">
    <property type="entry name" value="HTH_metalloreg"/>
    <property type="match status" value="1"/>
</dbReference>
<dbReference type="PANTHER" id="PTHR43428:SF1">
    <property type="entry name" value="ARSENATE REDUCTASE"/>
    <property type="match status" value="1"/>
</dbReference>
<comment type="caution">
    <text evidence="3">The sequence shown here is derived from an EMBL/GenBank/DDBJ whole genome shotgun (WGS) entry which is preliminary data.</text>
</comment>
<evidence type="ECO:0000256" key="1">
    <source>
        <dbReference type="ARBA" id="ARBA00022849"/>
    </source>
</evidence>
<dbReference type="SUPFAM" id="SSF52788">
    <property type="entry name" value="Phosphotyrosine protein phosphatases I"/>
    <property type="match status" value="1"/>
</dbReference>
<evidence type="ECO:0000313" key="3">
    <source>
        <dbReference type="EMBL" id="MCW8345168.1"/>
    </source>
</evidence>
<dbReference type="GO" id="GO:0046685">
    <property type="term" value="P:response to arsenic-containing substance"/>
    <property type="evidence" value="ECO:0007669"/>
    <property type="project" value="UniProtKB-KW"/>
</dbReference>
<keyword evidence="1" id="KW-0059">Arsenical resistance</keyword>
<dbReference type="GO" id="GO:0003700">
    <property type="term" value="F:DNA-binding transcription factor activity"/>
    <property type="evidence" value="ECO:0007669"/>
    <property type="project" value="InterPro"/>
</dbReference>